<protein>
    <submittedName>
        <fullName evidence="1">Uncharacterized protein</fullName>
    </submittedName>
</protein>
<evidence type="ECO:0000313" key="1">
    <source>
        <dbReference type="EMBL" id="RED47626.1"/>
    </source>
</evidence>
<accession>A0A3D9HF77</accession>
<keyword evidence="2" id="KW-1185">Reference proteome</keyword>
<dbReference type="EMBL" id="QRDX01000006">
    <property type="protein sequence ID" value="RED47626.1"/>
    <property type="molecule type" value="Genomic_DNA"/>
</dbReference>
<comment type="caution">
    <text evidence="1">The sequence shown here is derived from an EMBL/GenBank/DDBJ whole genome shotgun (WGS) entry which is preliminary data.</text>
</comment>
<name>A0A3D9HF77_9FLAO</name>
<organism evidence="1 2">
    <name type="scientific">Seonamhaeicola aphaedonensis</name>
    <dbReference type="NCBI Taxonomy" id="1461338"/>
    <lineage>
        <taxon>Bacteria</taxon>
        <taxon>Pseudomonadati</taxon>
        <taxon>Bacteroidota</taxon>
        <taxon>Flavobacteriia</taxon>
        <taxon>Flavobacteriales</taxon>
        <taxon>Flavobacteriaceae</taxon>
    </lineage>
</organism>
<reference evidence="1 2" key="1">
    <citation type="submission" date="2018-07" db="EMBL/GenBank/DDBJ databases">
        <title>Genomic Encyclopedia of Type Strains, Phase III (KMG-III): the genomes of soil and plant-associated and newly described type strains.</title>
        <authorList>
            <person name="Whitman W."/>
        </authorList>
    </citation>
    <scope>NUCLEOTIDE SEQUENCE [LARGE SCALE GENOMIC DNA]</scope>
    <source>
        <strain evidence="1 2">CECT 8487</strain>
    </source>
</reference>
<sequence length="54" mass="6456">MTEVIKKMINRTIDFENRTVDEPLIEPLIFIFLTTFVVKKLGFYDISSRNLKNY</sequence>
<dbReference type="AlphaFoldDB" id="A0A3D9HF77"/>
<proteinExistence type="predicted"/>
<dbReference type="Proteomes" id="UP000256629">
    <property type="component" value="Unassembled WGS sequence"/>
</dbReference>
<evidence type="ECO:0000313" key="2">
    <source>
        <dbReference type="Proteomes" id="UP000256629"/>
    </source>
</evidence>
<gene>
    <name evidence="1" type="ORF">DFQ02_106255</name>
</gene>